<dbReference type="InterPro" id="IPR042230">
    <property type="entry name" value="CusF_sf"/>
</dbReference>
<dbReference type="Gene3D" id="2.40.50.320">
    <property type="entry name" value="Copper binding periplasmic protein CusF"/>
    <property type="match status" value="1"/>
</dbReference>
<evidence type="ECO:0000256" key="2">
    <source>
        <dbReference type="SAM" id="SignalP"/>
    </source>
</evidence>
<proteinExistence type="predicted"/>
<feature type="signal peptide" evidence="2">
    <location>
        <begin position="1"/>
        <end position="21"/>
    </location>
</feature>
<organism evidence="3 4">
    <name type="scientific">Dickeya lacustris</name>
    <dbReference type="NCBI Taxonomy" id="2259638"/>
    <lineage>
        <taxon>Bacteria</taxon>
        <taxon>Pseudomonadati</taxon>
        <taxon>Pseudomonadota</taxon>
        <taxon>Gammaproteobacteria</taxon>
        <taxon>Enterobacterales</taxon>
        <taxon>Pectobacteriaceae</taxon>
        <taxon>Dickeya</taxon>
    </lineage>
</organism>
<dbReference type="InterPro" id="IPR021647">
    <property type="entry name" value="CusF_Ec"/>
</dbReference>
<keyword evidence="4" id="KW-1185">Reference proteome</keyword>
<protein>
    <submittedName>
        <fullName evidence="3">Copper-binding protein</fullName>
    </submittedName>
</protein>
<reference evidence="3 4" key="1">
    <citation type="submission" date="2022-12" db="EMBL/GenBank/DDBJ databases">
        <title>Complete genome sequencing of Dickeya lacustris type strain LMG30899.</title>
        <authorList>
            <person name="Dobhal S."/>
            <person name="Arizala D."/>
            <person name="Arif M."/>
        </authorList>
    </citation>
    <scope>NUCLEOTIDE SEQUENCE [LARGE SCALE GENOMIC DNA]</scope>
    <source>
        <strain evidence="3 4">LMG30899</strain>
    </source>
</reference>
<evidence type="ECO:0000313" key="4">
    <source>
        <dbReference type="Proteomes" id="UP001219630"/>
    </source>
</evidence>
<dbReference type="Pfam" id="PF11604">
    <property type="entry name" value="CusF_Ec"/>
    <property type="match status" value="1"/>
</dbReference>
<evidence type="ECO:0000313" key="3">
    <source>
        <dbReference type="EMBL" id="WFN55490.1"/>
    </source>
</evidence>
<dbReference type="RefSeq" id="WP_125258860.1">
    <property type="nucleotide sequence ID" value="NZ_CP114280.1"/>
</dbReference>
<name>A0ABY8G6A6_9GAMM</name>
<evidence type="ECO:0000256" key="1">
    <source>
        <dbReference type="SAM" id="MobiDB-lite"/>
    </source>
</evidence>
<dbReference type="Proteomes" id="UP001219630">
    <property type="component" value="Chromosome"/>
</dbReference>
<keyword evidence="2" id="KW-0732">Signal</keyword>
<sequence>MLKLSVAIATLLFSVSPFTFASTQPHNTGMSHTMAMDNMGMVNMGMVNMGMVNMDNMPHTRTQGAQHPDITSPDTPSDNATRYDANGTVKQWDSSTVTLSHEAITALRWPAMTMRFRLPENRQLTVLPPGSAVRFSFVQRADGYTLIDISPRQN</sequence>
<gene>
    <name evidence="3" type="ORF">O1Q98_18145</name>
</gene>
<feature type="region of interest" description="Disordered" evidence="1">
    <location>
        <begin position="58"/>
        <end position="81"/>
    </location>
</feature>
<accession>A0ABY8G6A6</accession>
<feature type="chain" id="PRO_5045072384" evidence="2">
    <location>
        <begin position="22"/>
        <end position="154"/>
    </location>
</feature>
<dbReference type="EMBL" id="CP114280">
    <property type="protein sequence ID" value="WFN55490.1"/>
    <property type="molecule type" value="Genomic_DNA"/>
</dbReference>